<name>A0A3S4ETX4_9PEZI</name>
<feature type="region of interest" description="Disordered" evidence="1">
    <location>
        <begin position="202"/>
        <end position="221"/>
    </location>
</feature>
<reference evidence="2 3" key="1">
    <citation type="submission" date="2018-04" db="EMBL/GenBank/DDBJ databases">
        <authorList>
            <person name="Huttner S."/>
            <person name="Dainat J."/>
        </authorList>
    </citation>
    <scope>NUCLEOTIDE SEQUENCE [LARGE SCALE GENOMIC DNA]</scope>
</reference>
<organism evidence="2 3">
    <name type="scientific">Thermothielavioides terrestris</name>
    <dbReference type="NCBI Taxonomy" id="2587410"/>
    <lineage>
        <taxon>Eukaryota</taxon>
        <taxon>Fungi</taxon>
        <taxon>Dikarya</taxon>
        <taxon>Ascomycota</taxon>
        <taxon>Pezizomycotina</taxon>
        <taxon>Sordariomycetes</taxon>
        <taxon>Sordariomycetidae</taxon>
        <taxon>Sordariales</taxon>
        <taxon>Chaetomiaceae</taxon>
        <taxon>Thermothielavioides</taxon>
    </lineage>
</organism>
<proteinExistence type="predicted"/>
<gene>
    <name evidence="2" type="ORF">TT172_LOCUS1348</name>
</gene>
<evidence type="ECO:0000256" key="1">
    <source>
        <dbReference type="SAM" id="MobiDB-lite"/>
    </source>
</evidence>
<feature type="compositionally biased region" description="Basic and acidic residues" evidence="1">
    <location>
        <begin position="109"/>
        <end position="121"/>
    </location>
</feature>
<dbReference type="AlphaFoldDB" id="A0A3S4ETX4"/>
<sequence length="221" mass="23374">MATASVPAAQAPAMAAANPTAMPSLTPSLDQAAPPAHSSSGSSVATAAPAHAPRFGSLVSSEPPPQEASNGAHRDGRIRNPVPSKLKGKTDGSRGNFGVMQIEVAGRADATDRDAQAKRTSESTQLAAKRAFENGYVSLRRSRFVHLPDEPAAKPYVPPSAPVSAPAAPQRHFPLGPEETKSEQAPWLFDYGYDAWKPYRTVQRGGEDGTASGTCRRWYSR</sequence>
<dbReference type="Proteomes" id="UP000289323">
    <property type="component" value="Unassembled WGS sequence"/>
</dbReference>
<feature type="region of interest" description="Disordered" evidence="1">
    <location>
        <begin position="150"/>
        <end position="180"/>
    </location>
</feature>
<feature type="compositionally biased region" description="Low complexity" evidence="1">
    <location>
        <begin position="32"/>
        <end position="50"/>
    </location>
</feature>
<evidence type="ECO:0000313" key="3">
    <source>
        <dbReference type="Proteomes" id="UP000289323"/>
    </source>
</evidence>
<accession>A0A3S4ETX4</accession>
<evidence type="ECO:0000313" key="2">
    <source>
        <dbReference type="EMBL" id="SPQ18929.1"/>
    </source>
</evidence>
<dbReference type="EMBL" id="OUUZ01000001">
    <property type="protein sequence ID" value="SPQ18929.1"/>
    <property type="molecule type" value="Genomic_DNA"/>
</dbReference>
<protein>
    <submittedName>
        <fullName evidence="2">8c67f730-3d31-4d64-a2d3-64c4969a24a8</fullName>
    </submittedName>
</protein>
<feature type="compositionally biased region" description="Low complexity" evidence="1">
    <location>
        <begin position="1"/>
        <end position="23"/>
    </location>
</feature>
<feature type="region of interest" description="Disordered" evidence="1">
    <location>
        <begin position="1"/>
        <end position="126"/>
    </location>
</feature>